<keyword evidence="4" id="KW-0274">FAD</keyword>
<dbReference type="InterPro" id="IPR050416">
    <property type="entry name" value="FAD-linked_Oxidoreductase"/>
</dbReference>
<accession>A0ABR3GA59</accession>
<dbReference type="InterPro" id="IPR012951">
    <property type="entry name" value="BBE"/>
</dbReference>
<gene>
    <name evidence="7" type="ORF">Q9L58_008263</name>
</gene>
<dbReference type="PROSITE" id="PS51387">
    <property type="entry name" value="FAD_PCMH"/>
    <property type="match status" value="1"/>
</dbReference>
<keyword evidence="8" id="KW-1185">Reference proteome</keyword>
<name>A0ABR3GA59_9PEZI</name>
<dbReference type="SUPFAM" id="SSF56176">
    <property type="entry name" value="FAD-binding/transporter-associated domain-like"/>
    <property type="match status" value="1"/>
</dbReference>
<dbReference type="PANTHER" id="PTHR42973:SF39">
    <property type="entry name" value="FAD-BINDING PCMH-TYPE DOMAIN-CONTAINING PROTEIN"/>
    <property type="match status" value="1"/>
</dbReference>
<evidence type="ECO:0000256" key="2">
    <source>
        <dbReference type="ARBA" id="ARBA00005466"/>
    </source>
</evidence>
<keyword evidence="3" id="KW-0285">Flavoprotein</keyword>
<evidence type="ECO:0000259" key="6">
    <source>
        <dbReference type="PROSITE" id="PS51387"/>
    </source>
</evidence>
<evidence type="ECO:0000256" key="5">
    <source>
        <dbReference type="ARBA" id="ARBA00023002"/>
    </source>
</evidence>
<dbReference type="Gene3D" id="3.40.462.20">
    <property type="match status" value="1"/>
</dbReference>
<sequence>MKKYSGLLLVPAIVGVLAVVYPNIFRRTDAIVAELGPLLSPGASIVLPTSNATLFIELTRRYIEVMHPDFSAVVRVGAEADVPVIIKYANRKGRPILAANRRHGWSVSLSSVHNAILIDISTLTTINIDAAVNTVTVGGGVSAADVLGTLYAAKKQTTVGVCDCVGMLGASLGGGHGRLQGLHGLMTDNIVSVQLATASGEMITVSNTSNADLFWALRGAGHNFGIITEAVYRIYDQINDGFQFDAEIIYAPDQIEALFTAIEEFTQTPETSIFVIFVPGPDLIPIVSLSFSSYTPAAQALSQFEASFGHLPHLTRTDSIVPSDQMNTVGSLGLGHVACQSRERKNTYGASLKRYDPPTIRAVYDSFAQFLKTNPAATGSGILWETYPVHAVQAVPEAETAYAHRQERHLVMLLAGYPNSTLDSAANTWLGSVAAALHSTGGFERPMVYMNYAQGTEGLGALYGYDEWRLERLKALKKRYDPEGVFSGYHAIPSE</sequence>
<comment type="similarity">
    <text evidence="2">Belongs to the oxygen-dependent FAD-linked oxidoreductase family.</text>
</comment>
<protein>
    <recommendedName>
        <fullName evidence="6">FAD-binding PCMH-type domain-containing protein</fullName>
    </recommendedName>
</protein>
<evidence type="ECO:0000313" key="7">
    <source>
        <dbReference type="EMBL" id="KAL0632835.1"/>
    </source>
</evidence>
<evidence type="ECO:0000256" key="4">
    <source>
        <dbReference type="ARBA" id="ARBA00022827"/>
    </source>
</evidence>
<dbReference type="EMBL" id="JBBBZM010000148">
    <property type="protein sequence ID" value="KAL0632835.1"/>
    <property type="molecule type" value="Genomic_DNA"/>
</dbReference>
<evidence type="ECO:0000256" key="3">
    <source>
        <dbReference type="ARBA" id="ARBA00022630"/>
    </source>
</evidence>
<comment type="caution">
    <text evidence="7">The sequence shown here is derived from an EMBL/GenBank/DDBJ whole genome shotgun (WGS) entry which is preliminary data.</text>
</comment>
<dbReference type="Pfam" id="PF08031">
    <property type="entry name" value="BBE"/>
    <property type="match status" value="1"/>
</dbReference>
<dbReference type="InterPro" id="IPR036318">
    <property type="entry name" value="FAD-bd_PCMH-like_sf"/>
</dbReference>
<evidence type="ECO:0000313" key="8">
    <source>
        <dbReference type="Proteomes" id="UP001447188"/>
    </source>
</evidence>
<dbReference type="PANTHER" id="PTHR42973">
    <property type="entry name" value="BINDING OXIDOREDUCTASE, PUTATIVE (AFU_ORTHOLOGUE AFUA_1G17690)-RELATED"/>
    <property type="match status" value="1"/>
</dbReference>
<evidence type="ECO:0000256" key="1">
    <source>
        <dbReference type="ARBA" id="ARBA00001974"/>
    </source>
</evidence>
<dbReference type="InterPro" id="IPR016166">
    <property type="entry name" value="FAD-bd_PCMH"/>
</dbReference>
<dbReference type="Gene3D" id="3.30.465.10">
    <property type="match status" value="1"/>
</dbReference>
<reference evidence="7 8" key="1">
    <citation type="submission" date="2024-02" db="EMBL/GenBank/DDBJ databases">
        <title>Discinaceae phylogenomics.</title>
        <authorList>
            <person name="Dirks A.C."/>
            <person name="James T.Y."/>
        </authorList>
    </citation>
    <scope>NUCLEOTIDE SEQUENCE [LARGE SCALE GENOMIC DNA]</scope>
    <source>
        <strain evidence="7 8">ACD0624</strain>
    </source>
</reference>
<proteinExistence type="inferred from homology"/>
<organism evidence="7 8">
    <name type="scientific">Discina gigas</name>
    <dbReference type="NCBI Taxonomy" id="1032678"/>
    <lineage>
        <taxon>Eukaryota</taxon>
        <taxon>Fungi</taxon>
        <taxon>Dikarya</taxon>
        <taxon>Ascomycota</taxon>
        <taxon>Pezizomycotina</taxon>
        <taxon>Pezizomycetes</taxon>
        <taxon>Pezizales</taxon>
        <taxon>Discinaceae</taxon>
        <taxon>Discina</taxon>
    </lineage>
</organism>
<comment type="cofactor">
    <cofactor evidence="1">
        <name>FAD</name>
        <dbReference type="ChEBI" id="CHEBI:57692"/>
    </cofactor>
</comment>
<dbReference type="InterPro" id="IPR016169">
    <property type="entry name" value="FAD-bd_PCMH_sub2"/>
</dbReference>
<dbReference type="Pfam" id="PF01565">
    <property type="entry name" value="FAD_binding_4"/>
    <property type="match status" value="1"/>
</dbReference>
<keyword evidence="5" id="KW-0560">Oxidoreductase</keyword>
<dbReference type="Proteomes" id="UP001447188">
    <property type="component" value="Unassembled WGS sequence"/>
</dbReference>
<dbReference type="InterPro" id="IPR006094">
    <property type="entry name" value="Oxid_FAD_bind_N"/>
</dbReference>
<feature type="domain" description="FAD-binding PCMH-type" evidence="6">
    <location>
        <begin position="66"/>
        <end position="237"/>
    </location>
</feature>